<dbReference type="Pfam" id="PF07587">
    <property type="entry name" value="PSD1"/>
    <property type="match status" value="1"/>
</dbReference>
<dbReference type="GO" id="GO:0046872">
    <property type="term" value="F:metal ion binding"/>
    <property type="evidence" value="ECO:0007669"/>
    <property type="project" value="UniProtKB-KW"/>
</dbReference>
<dbReference type="AlphaFoldDB" id="A0A9P1BEG5"/>
<accession>A0A9P1BEG5</accession>
<dbReference type="Gene3D" id="1.20.120.450">
    <property type="entry name" value="dinb family like domain"/>
    <property type="match status" value="1"/>
</dbReference>
<evidence type="ECO:0000259" key="2">
    <source>
        <dbReference type="Pfam" id="PF07583"/>
    </source>
</evidence>
<dbReference type="SUPFAM" id="SSF109854">
    <property type="entry name" value="DinB/YfiT-like putative metalloenzymes"/>
    <property type="match status" value="1"/>
</dbReference>
<gene>
    <name evidence="5" type="ORF">C1SCF055_LOCUS457</name>
</gene>
<name>A0A9P1BEG5_9DINO</name>
<evidence type="ECO:0000313" key="5">
    <source>
        <dbReference type="EMBL" id="CAI3971867.1"/>
    </source>
</evidence>
<dbReference type="InterPro" id="IPR011444">
    <property type="entry name" value="DUF1549"/>
</dbReference>
<proteinExistence type="predicted"/>
<evidence type="ECO:0000313" key="7">
    <source>
        <dbReference type="Proteomes" id="UP001152797"/>
    </source>
</evidence>
<dbReference type="Pfam" id="PF05163">
    <property type="entry name" value="DinB"/>
    <property type="match status" value="1"/>
</dbReference>
<dbReference type="Proteomes" id="UP001152797">
    <property type="component" value="Unassembled WGS sequence"/>
</dbReference>
<feature type="domain" description="DUF1549" evidence="2">
    <location>
        <begin position="348"/>
        <end position="554"/>
    </location>
</feature>
<dbReference type="Pfam" id="PF07635">
    <property type="entry name" value="PSCyt1"/>
    <property type="match status" value="1"/>
</dbReference>
<comment type="caution">
    <text evidence="5">The sequence shown here is derived from an EMBL/GenBank/DDBJ whole genome shotgun (WGS) entry which is preliminary data.</text>
</comment>
<organism evidence="5">
    <name type="scientific">Cladocopium goreaui</name>
    <dbReference type="NCBI Taxonomy" id="2562237"/>
    <lineage>
        <taxon>Eukaryota</taxon>
        <taxon>Sar</taxon>
        <taxon>Alveolata</taxon>
        <taxon>Dinophyceae</taxon>
        <taxon>Suessiales</taxon>
        <taxon>Symbiodiniaceae</taxon>
        <taxon>Cladocopium</taxon>
    </lineage>
</organism>
<evidence type="ECO:0000256" key="1">
    <source>
        <dbReference type="ARBA" id="ARBA00022723"/>
    </source>
</evidence>
<keyword evidence="1" id="KW-0479">Metal-binding</keyword>
<reference evidence="6 7" key="2">
    <citation type="submission" date="2024-05" db="EMBL/GenBank/DDBJ databases">
        <authorList>
            <person name="Chen Y."/>
            <person name="Shah S."/>
            <person name="Dougan E. K."/>
            <person name="Thang M."/>
            <person name="Chan C."/>
        </authorList>
    </citation>
    <scope>NUCLEOTIDE SEQUENCE [LARGE SCALE GENOMIC DNA]</scope>
</reference>
<dbReference type="EMBL" id="CAMXCT020000001">
    <property type="protein sequence ID" value="CAL1125242.1"/>
    <property type="molecule type" value="Genomic_DNA"/>
</dbReference>
<dbReference type="InterPro" id="IPR011429">
    <property type="entry name" value="Cyt_c_Planctomycete-type"/>
</dbReference>
<keyword evidence="7" id="KW-1185">Reference proteome</keyword>
<feature type="domain" description="Cytochrome C Planctomycete-type" evidence="4">
    <location>
        <begin position="239"/>
        <end position="299"/>
    </location>
</feature>
<protein>
    <submittedName>
        <fullName evidence="6">Uncharacterized protein YisT</fullName>
    </submittedName>
</protein>
<dbReference type="InterPro" id="IPR007837">
    <property type="entry name" value="DinB"/>
</dbReference>
<dbReference type="PANTHER" id="PTHR35889">
    <property type="entry name" value="CYCLOINULO-OLIGOSACCHARIDE FRUCTANOTRANSFERASE-RELATED"/>
    <property type="match status" value="1"/>
</dbReference>
<dbReference type="InterPro" id="IPR022655">
    <property type="entry name" value="DUF1553"/>
</dbReference>
<reference evidence="5" key="1">
    <citation type="submission" date="2022-10" db="EMBL/GenBank/DDBJ databases">
        <authorList>
            <person name="Chen Y."/>
            <person name="Dougan E. K."/>
            <person name="Chan C."/>
            <person name="Rhodes N."/>
            <person name="Thang M."/>
        </authorList>
    </citation>
    <scope>NUCLEOTIDE SEQUENCE</scope>
</reference>
<feature type="domain" description="DUF1553" evidence="3">
    <location>
        <begin position="918"/>
        <end position="1175"/>
    </location>
</feature>
<dbReference type="PANTHER" id="PTHR35889:SF3">
    <property type="entry name" value="F-BOX DOMAIN-CONTAINING PROTEIN"/>
    <property type="match status" value="1"/>
</dbReference>
<evidence type="ECO:0000313" key="6">
    <source>
        <dbReference type="EMBL" id="CAL4759179.1"/>
    </source>
</evidence>
<evidence type="ECO:0000259" key="4">
    <source>
        <dbReference type="Pfam" id="PF07635"/>
    </source>
</evidence>
<dbReference type="InterPro" id="IPR034660">
    <property type="entry name" value="DinB/YfiT-like"/>
</dbReference>
<sequence>MDAPALTKRLHSHRIWANHKLVAAAEQLDDAQLRRELPIGQGSVWKSLLHMYAAEYVWLETLLGDPSSTCPGDVPGKLPGNQAGDGGIKTLGELKQKWAELDTRWLAHLDTLTPQALDETFYRVSTSSNGGKRRATRQSDILLHVCTHAHYTTAQVINMLRQLGAAELPDPMLITLARCTPLHQQSLPGKRVTSTMHRVAVHFHLWLSAICLLSLWPAGVEAEEIDFRRDIRPLLSNTCFECHGPDEGNREAELRLDLQDDAFADRGGYAAFVAGDVEASEALRRITSEDEFERMPPPEAARQLTAEQIELIRKWIEQGADWAEHWAFVPPQRPPVPKVQNADWVRNPIDAFVLARLEAEGLQPSPEADRVTLIRRLCLDLLGLPPTIAEVDVFLADQSDDAYELLVRRLLSSPHYGERWGRHWLDAARYADSDGYEKDKARFVWFYRDWVVSALNRDLPYDQFIIEQIAGDLLPGATQDQRVATGFLRNSMINEEGGIDPEQFRMEAMFDRMDAVGKGILGLTIQCAQCHSHKYDPLTQEEYYRMFAFLNNCHEANIAVYTAAEQEQRDALFAEMQAIEDELRTQYPDWPQRLAEWEANVREDQPQWVVLRADEAGVPTGGQKYELFEDGSILAEGYAPTKHDAKFTIRTDESRVTGFRLELLNDPNLPLGGPGRSIEGTSALTEFEVEAAPADKPDERKKIKLVAATSDIILPATPLKKIYDDKADSKRVTGGPEFAIDGKAETAWGIDAGPERRNLPRKIVFVPESPIENPGGTVFTFNLVQKHGGWNSDDNQNHNLGRFRLSVTAADSPVADPLPKKVREIVTAGPEGRSTDDLAKVFSYWRTTVPEWQEANARIETLWQLHPPGSSQLVLQARDDPRDTHLLERGEFLKPAEEVEPGTPAFLHEMHESDAPPRLAFARWLVDRQSPTTARSIVNRVWQAYFGTGLVSTSVDLGSQAEAPSHPELLDWLAVEFMDNGWSLKKLHRLITTSATYRQSSHVSPELQEIDPYNRMLARGARFRVAGEIVRDIALASSGLLTRDIGGPSVYPPAPEFLFQPPASYGPKVWNESTGEDRYRRGLYTFRFRSVPYPPLQAFDTPNGDASCVRRSQSNTPLQALTTLNEPLFLECAQALAVNTLQEGGANDDERLTYAFRRCVAREPESRERDVLMELLAEQTARFNAGELNPAGLASTASAAEPLAEEITTAELAAWTAVSRVLLNLDETITKP</sequence>
<dbReference type="EMBL" id="CAMXCT010000001">
    <property type="protein sequence ID" value="CAI3971867.1"/>
    <property type="molecule type" value="Genomic_DNA"/>
</dbReference>
<evidence type="ECO:0000259" key="3">
    <source>
        <dbReference type="Pfam" id="PF07587"/>
    </source>
</evidence>
<dbReference type="Pfam" id="PF07583">
    <property type="entry name" value="PSCyt2"/>
    <property type="match status" value="1"/>
</dbReference>
<dbReference type="OrthoDB" id="443247at2759"/>
<dbReference type="EMBL" id="CAMXCT030000001">
    <property type="protein sequence ID" value="CAL4759179.1"/>
    <property type="molecule type" value="Genomic_DNA"/>
</dbReference>